<dbReference type="Proteomes" id="UP000186400">
    <property type="component" value="Unassembled WGS sequence"/>
</dbReference>
<keyword evidence="4 6" id="KW-1133">Transmembrane helix</keyword>
<feature type="transmembrane region" description="Helical" evidence="6">
    <location>
        <begin position="296"/>
        <end position="315"/>
    </location>
</feature>
<dbReference type="GO" id="GO:0022857">
    <property type="term" value="F:transmembrane transporter activity"/>
    <property type="evidence" value="ECO:0007669"/>
    <property type="project" value="InterPro"/>
</dbReference>
<sequence>MTGAAGASRRGPFLAAAAAVATVLVVILLSSPHPLRTITTFLTGPWSNSYALGNTLARASLLTLTGTGVIWAFRAGVFNLGGEGQTYLGAIVLTAVLTTSPLAGYAENPGLAAGAVALAGVAIAAMAAGTMAGLSGWLRHLTGADELITTFLLAAAVLPVGDYLILGPLRDQTSNLLATPFVPASVRLARFLPPSTLNSSLIWALLAAATLTVVLRWTLFGYEMRITAYNRELARYAGIPVGRYTVIPLAISGALHGIAGSALVLGVHGRSITGFSGNLGWNGIAVALIARNNPLLVVPAALFFAFLDGGARAAVLQDQTTWELGSLIQGVIFLFVTARIAGFPRVRQNREAS</sequence>
<feature type="transmembrane region" description="Helical" evidence="6">
    <location>
        <begin position="271"/>
        <end position="289"/>
    </location>
</feature>
<evidence type="ECO:0000256" key="4">
    <source>
        <dbReference type="ARBA" id="ARBA00022989"/>
    </source>
</evidence>
<dbReference type="STRING" id="159291.SAMN05920897_103102"/>
<dbReference type="OrthoDB" id="350196at2"/>
<keyword evidence="3 6" id="KW-0812">Transmembrane</keyword>
<dbReference type="GO" id="GO:0005886">
    <property type="term" value="C:plasma membrane"/>
    <property type="evidence" value="ECO:0007669"/>
    <property type="project" value="UniProtKB-SubCell"/>
</dbReference>
<feature type="transmembrane region" description="Helical" evidence="6">
    <location>
        <begin position="111"/>
        <end position="135"/>
    </location>
</feature>
<name>A0A1N6PRG8_9SPIO</name>
<reference evidence="7 8" key="1">
    <citation type="submission" date="2017-01" db="EMBL/GenBank/DDBJ databases">
        <authorList>
            <person name="Mah S.A."/>
            <person name="Swanson W.J."/>
            <person name="Moy G.W."/>
            <person name="Vacquier V.D."/>
        </authorList>
    </citation>
    <scope>NUCLEOTIDE SEQUENCE [LARGE SCALE GENOMIC DNA]</scope>
    <source>
        <strain evidence="7 8">ASpG1</strain>
    </source>
</reference>
<dbReference type="RefSeq" id="WP_076487879.1">
    <property type="nucleotide sequence ID" value="NZ_FTMS01000003.1"/>
</dbReference>
<evidence type="ECO:0000256" key="1">
    <source>
        <dbReference type="ARBA" id="ARBA00004651"/>
    </source>
</evidence>
<dbReference type="EMBL" id="FTMS01000003">
    <property type="protein sequence ID" value="SIQ06897.1"/>
    <property type="molecule type" value="Genomic_DNA"/>
</dbReference>
<evidence type="ECO:0000256" key="2">
    <source>
        <dbReference type="ARBA" id="ARBA00022475"/>
    </source>
</evidence>
<keyword evidence="8" id="KW-1185">Reference proteome</keyword>
<dbReference type="CDD" id="cd06580">
    <property type="entry name" value="TM_PBP1_transp_TpRbsC_like"/>
    <property type="match status" value="1"/>
</dbReference>
<evidence type="ECO:0000313" key="8">
    <source>
        <dbReference type="Proteomes" id="UP000186400"/>
    </source>
</evidence>
<evidence type="ECO:0000256" key="5">
    <source>
        <dbReference type="ARBA" id="ARBA00023136"/>
    </source>
</evidence>
<organism evidence="7 8">
    <name type="scientific">Alkalispirochaeta americana</name>
    <dbReference type="NCBI Taxonomy" id="159291"/>
    <lineage>
        <taxon>Bacteria</taxon>
        <taxon>Pseudomonadati</taxon>
        <taxon>Spirochaetota</taxon>
        <taxon>Spirochaetia</taxon>
        <taxon>Spirochaetales</taxon>
        <taxon>Spirochaetaceae</taxon>
        <taxon>Alkalispirochaeta</taxon>
    </lineage>
</organism>
<feature type="transmembrane region" description="Helical" evidence="6">
    <location>
        <begin position="201"/>
        <end position="220"/>
    </location>
</feature>
<evidence type="ECO:0000313" key="7">
    <source>
        <dbReference type="EMBL" id="SIQ06897.1"/>
    </source>
</evidence>
<gene>
    <name evidence="7" type="ORF">SAMN05920897_103102</name>
</gene>
<keyword evidence="5 6" id="KW-0472">Membrane</keyword>
<dbReference type="PANTHER" id="PTHR47089:SF1">
    <property type="entry name" value="GUANOSINE ABC TRANSPORTER PERMEASE PROTEIN NUPP"/>
    <property type="match status" value="1"/>
</dbReference>
<feature type="transmembrane region" description="Helical" evidence="6">
    <location>
        <begin position="50"/>
        <end position="73"/>
    </location>
</feature>
<evidence type="ECO:0000256" key="3">
    <source>
        <dbReference type="ARBA" id="ARBA00022692"/>
    </source>
</evidence>
<feature type="transmembrane region" description="Helical" evidence="6">
    <location>
        <begin position="241"/>
        <end position="265"/>
    </location>
</feature>
<proteinExistence type="predicted"/>
<dbReference type="AlphaFoldDB" id="A0A1N6PRG8"/>
<dbReference type="InterPro" id="IPR001851">
    <property type="entry name" value="ABC_transp_permease"/>
</dbReference>
<protein>
    <submittedName>
        <fullName evidence="7">Nucleoside ABC transporter membrane protein</fullName>
    </submittedName>
</protein>
<dbReference type="Pfam" id="PF02653">
    <property type="entry name" value="BPD_transp_2"/>
    <property type="match status" value="1"/>
</dbReference>
<evidence type="ECO:0000256" key="6">
    <source>
        <dbReference type="SAM" id="Phobius"/>
    </source>
</evidence>
<comment type="subcellular location">
    <subcellularLocation>
        <location evidence="1">Cell membrane</location>
        <topology evidence="1">Multi-pass membrane protein</topology>
    </subcellularLocation>
</comment>
<accession>A0A1N6PRG8</accession>
<feature type="transmembrane region" description="Helical" evidence="6">
    <location>
        <begin position="12"/>
        <end position="30"/>
    </location>
</feature>
<keyword evidence="2" id="KW-1003">Cell membrane</keyword>
<dbReference type="PANTHER" id="PTHR47089">
    <property type="entry name" value="ABC TRANSPORTER, PERMEASE PROTEIN"/>
    <property type="match status" value="1"/>
</dbReference>
<feature type="transmembrane region" description="Helical" evidence="6">
    <location>
        <begin position="85"/>
        <end position="105"/>
    </location>
</feature>
<feature type="transmembrane region" description="Helical" evidence="6">
    <location>
        <begin position="327"/>
        <end position="346"/>
    </location>
</feature>
<feature type="transmembrane region" description="Helical" evidence="6">
    <location>
        <begin position="147"/>
        <end position="166"/>
    </location>
</feature>